<protein>
    <submittedName>
        <fullName evidence="2">Uncharacterized protein</fullName>
    </submittedName>
</protein>
<name>A0A9D5BUZ7_9LILI</name>
<dbReference type="Proteomes" id="UP001085076">
    <property type="component" value="Unassembled WGS sequence"/>
</dbReference>
<comment type="caution">
    <text evidence="2">The sequence shown here is derived from an EMBL/GenBank/DDBJ whole genome shotgun (WGS) entry which is preliminary data.</text>
</comment>
<evidence type="ECO:0000313" key="3">
    <source>
        <dbReference type="Proteomes" id="UP001085076"/>
    </source>
</evidence>
<accession>A0A9D5BUZ7</accession>
<dbReference type="EMBL" id="JAGGNH010000028">
    <property type="protein sequence ID" value="KAJ0961327.1"/>
    <property type="molecule type" value="Genomic_DNA"/>
</dbReference>
<sequence>MRARPVDDGQNVEHSRRDISLSIKQPHNPPPLCSVCKRKGRPCSGKPPRKFSYEEMAKATSRFSSRNSTCLKGVRARCTGECWRTELEWWPVKKHRKVSAQGRPSSAPEVEFSSCAAATLSCLWGVAWTTTGSLSSRQKLIEKDSKSPPVHFAALAWRYTADDLWCKVLVKYPQRTLTAHL</sequence>
<keyword evidence="3" id="KW-1185">Reference proteome</keyword>
<evidence type="ECO:0000256" key="1">
    <source>
        <dbReference type="SAM" id="MobiDB-lite"/>
    </source>
</evidence>
<dbReference type="AlphaFoldDB" id="A0A9D5BUZ7"/>
<gene>
    <name evidence="2" type="ORF">J5N97_000632</name>
</gene>
<feature type="compositionally biased region" description="Basic and acidic residues" evidence="1">
    <location>
        <begin position="1"/>
        <end position="19"/>
    </location>
</feature>
<feature type="region of interest" description="Disordered" evidence="1">
    <location>
        <begin position="1"/>
        <end position="34"/>
    </location>
</feature>
<reference evidence="2 3" key="1">
    <citation type="journal article" date="2022" name="Hortic Res">
        <title>The genome of Dioscorea zingiberensis sheds light on the biosynthesis, origin and evolution of the medicinally important diosgenin saponins.</title>
        <authorList>
            <person name="Li Y."/>
            <person name="Tan C."/>
            <person name="Li Z."/>
            <person name="Guo J."/>
            <person name="Li S."/>
            <person name="Chen X."/>
            <person name="Wang C."/>
            <person name="Dai X."/>
            <person name="Yang H."/>
            <person name="Song W."/>
            <person name="Hou L."/>
            <person name="Xu J."/>
            <person name="Tong Z."/>
            <person name="Xu A."/>
            <person name="Yuan X."/>
            <person name="Wang W."/>
            <person name="Yang Q."/>
            <person name="Chen L."/>
            <person name="Sun Z."/>
            <person name="Wang K."/>
            <person name="Pan B."/>
            <person name="Chen J."/>
            <person name="Bao Y."/>
            <person name="Liu F."/>
            <person name="Qi X."/>
            <person name="Gang D.R."/>
            <person name="Wen J."/>
            <person name="Li J."/>
        </authorList>
    </citation>
    <scope>NUCLEOTIDE SEQUENCE [LARGE SCALE GENOMIC DNA]</scope>
    <source>
        <strain evidence="2">Dzin_1.0</strain>
    </source>
</reference>
<evidence type="ECO:0000313" key="2">
    <source>
        <dbReference type="EMBL" id="KAJ0961327.1"/>
    </source>
</evidence>
<organism evidence="2 3">
    <name type="scientific">Dioscorea zingiberensis</name>
    <dbReference type="NCBI Taxonomy" id="325984"/>
    <lineage>
        <taxon>Eukaryota</taxon>
        <taxon>Viridiplantae</taxon>
        <taxon>Streptophyta</taxon>
        <taxon>Embryophyta</taxon>
        <taxon>Tracheophyta</taxon>
        <taxon>Spermatophyta</taxon>
        <taxon>Magnoliopsida</taxon>
        <taxon>Liliopsida</taxon>
        <taxon>Dioscoreales</taxon>
        <taxon>Dioscoreaceae</taxon>
        <taxon>Dioscorea</taxon>
    </lineage>
</organism>
<proteinExistence type="predicted"/>